<dbReference type="OrthoDB" id="249087at2759"/>
<evidence type="ECO:0000313" key="7">
    <source>
        <dbReference type="EMBL" id="EPQ67519.1"/>
    </source>
</evidence>
<dbReference type="EMBL" id="KE373485">
    <property type="protein sequence ID" value="EPQ67519.1"/>
    <property type="molecule type" value="Genomic_DNA"/>
</dbReference>
<dbReference type="CDD" id="cd18321">
    <property type="entry name" value="BTB_POZ_EloC"/>
    <property type="match status" value="1"/>
</dbReference>
<comment type="subcellular location">
    <subcellularLocation>
        <location evidence="1">Nucleus</location>
    </subcellularLocation>
</comment>
<sequence length="140" mass="15854">MTNSDEIEIANSSYVTLVSSDGFEIVILREAACISGMIKAMLAGDYRETQQGRCVFNEINGIVLEKVAEYFYYNYKNRNQANVPDMVIPLELCLELFMAADFLDGRSSKNNCDYSDHQFSSITNKQYLIASILKRFSGIM</sequence>
<evidence type="ECO:0000313" key="8">
    <source>
        <dbReference type="Proteomes" id="UP000053110"/>
    </source>
</evidence>
<dbReference type="InterPro" id="IPR016073">
    <property type="entry name" value="Skp1_comp_POZ"/>
</dbReference>
<evidence type="ECO:0000256" key="3">
    <source>
        <dbReference type="ARBA" id="ARBA00021347"/>
    </source>
</evidence>
<evidence type="ECO:0000256" key="1">
    <source>
        <dbReference type="ARBA" id="ARBA00004123"/>
    </source>
</evidence>
<evidence type="ECO:0000256" key="4">
    <source>
        <dbReference type="ARBA" id="ARBA00023242"/>
    </source>
</evidence>
<proteinExistence type="inferred from homology"/>
<dbReference type="InterPro" id="IPR011333">
    <property type="entry name" value="SKP1/BTB/POZ_sf"/>
</dbReference>
<dbReference type="FunFam" id="3.30.710.10:FF:000035">
    <property type="entry name" value="Elongin C transcription elongation factor"/>
    <property type="match status" value="1"/>
</dbReference>
<comment type="function">
    <text evidence="5">Essential component of the SCF (SKP1-CUL1-F-box protein) E3 ubiquitin ligase complexes, which mediate the ubiquitination and subsequent proteasomal degradation of target proteins. Controls sulfur metabolite repression, probably by mediating the inactivation or degradation of the metR transcription factor.</text>
</comment>
<gene>
    <name evidence="7" type="ORF">BGT96224_946</name>
</gene>
<name>A0A656KP79_BLUGR</name>
<keyword evidence="4" id="KW-0539">Nucleus</keyword>
<dbReference type="SUPFAM" id="SSF54695">
    <property type="entry name" value="POZ domain"/>
    <property type="match status" value="1"/>
</dbReference>
<dbReference type="AlphaFoldDB" id="A0A656KP79"/>
<dbReference type="SMART" id="SM00512">
    <property type="entry name" value="Skp1"/>
    <property type="match status" value="1"/>
</dbReference>
<feature type="domain" description="SKP1 component POZ" evidence="6">
    <location>
        <begin position="14"/>
        <end position="74"/>
    </location>
</feature>
<comment type="similarity">
    <text evidence="2">Belongs to the SKP1 family.</text>
</comment>
<dbReference type="Proteomes" id="UP000053110">
    <property type="component" value="Unassembled WGS sequence"/>
</dbReference>
<evidence type="ECO:0000256" key="2">
    <source>
        <dbReference type="ARBA" id="ARBA00009993"/>
    </source>
</evidence>
<dbReference type="GO" id="GO:0005634">
    <property type="term" value="C:nucleus"/>
    <property type="evidence" value="ECO:0007669"/>
    <property type="project" value="UniProtKB-SubCell"/>
</dbReference>
<dbReference type="PANTHER" id="PTHR20648">
    <property type="entry name" value="ELONGIN-C"/>
    <property type="match status" value="1"/>
</dbReference>
<dbReference type="Pfam" id="PF03931">
    <property type="entry name" value="Skp1_POZ"/>
    <property type="match status" value="1"/>
</dbReference>
<accession>A0A656KP79</accession>
<dbReference type="InterPro" id="IPR039948">
    <property type="entry name" value="ELC1"/>
</dbReference>
<evidence type="ECO:0000259" key="6">
    <source>
        <dbReference type="Pfam" id="PF03931"/>
    </source>
</evidence>
<reference evidence="8" key="1">
    <citation type="journal article" date="2013" name="Nat. Genet.">
        <title>The wheat powdery mildew genome shows the unique evolution of an obligate biotroph.</title>
        <authorList>
            <person name="Wicker T."/>
            <person name="Oberhaensli S."/>
            <person name="Parlange F."/>
            <person name="Buchmann J.P."/>
            <person name="Shatalina M."/>
            <person name="Roffler S."/>
            <person name="Ben-David R."/>
            <person name="Dolezel J."/>
            <person name="Simkova H."/>
            <person name="Schulze-Lefert P."/>
            <person name="Spanu P.D."/>
            <person name="Bruggmann R."/>
            <person name="Amselem J."/>
            <person name="Quesneville H."/>
            <person name="Ver Loren van Themaat E."/>
            <person name="Paape T."/>
            <person name="Shimizu K.K."/>
            <person name="Keller B."/>
        </authorList>
    </citation>
    <scope>NUCLEOTIDE SEQUENCE [LARGE SCALE GENOMIC DNA]</scope>
    <source>
        <strain evidence="8">96224</strain>
    </source>
</reference>
<organism evidence="7 8">
    <name type="scientific">Blumeria graminis f. sp. tritici 96224</name>
    <dbReference type="NCBI Taxonomy" id="1268274"/>
    <lineage>
        <taxon>Eukaryota</taxon>
        <taxon>Fungi</taxon>
        <taxon>Dikarya</taxon>
        <taxon>Ascomycota</taxon>
        <taxon>Pezizomycotina</taxon>
        <taxon>Leotiomycetes</taxon>
        <taxon>Erysiphales</taxon>
        <taxon>Erysiphaceae</taxon>
        <taxon>Blumeria</taxon>
    </lineage>
</organism>
<dbReference type="GO" id="GO:0006511">
    <property type="term" value="P:ubiquitin-dependent protein catabolic process"/>
    <property type="evidence" value="ECO:0007669"/>
    <property type="project" value="InterPro"/>
</dbReference>
<dbReference type="Gene3D" id="3.30.710.10">
    <property type="entry name" value="Potassium Channel Kv1.1, Chain A"/>
    <property type="match status" value="1"/>
</dbReference>
<protein>
    <recommendedName>
        <fullName evidence="3">Elongin-C</fullName>
    </recommendedName>
</protein>
<dbReference type="InterPro" id="IPR001232">
    <property type="entry name" value="SKP1-like"/>
</dbReference>
<evidence type="ECO:0000256" key="5">
    <source>
        <dbReference type="ARBA" id="ARBA00045385"/>
    </source>
</evidence>